<reference evidence="11" key="1">
    <citation type="submission" date="2022-01" db="EMBL/GenBank/DDBJ databases">
        <title>Genome Sequence Resource for Two Populations of Ditylenchus destructor, the Migratory Endoparasitic Phytonematode.</title>
        <authorList>
            <person name="Zhang H."/>
            <person name="Lin R."/>
            <person name="Xie B."/>
        </authorList>
    </citation>
    <scope>NUCLEOTIDE SEQUENCE</scope>
    <source>
        <strain evidence="11">BazhouSP</strain>
    </source>
</reference>
<evidence type="ECO:0000256" key="6">
    <source>
        <dbReference type="ARBA" id="ARBA00023274"/>
    </source>
</evidence>
<dbReference type="EMBL" id="JAKKPZ010000008">
    <property type="protein sequence ID" value="KAI1718032.1"/>
    <property type="molecule type" value="Genomic_DNA"/>
</dbReference>
<dbReference type="AlphaFoldDB" id="A0AAD4N4M8"/>
<gene>
    <name evidence="11" type="ORF">DdX_06445</name>
</gene>
<keyword evidence="5" id="KW-0496">Mitochondrion</keyword>
<evidence type="ECO:0000313" key="11">
    <source>
        <dbReference type="EMBL" id="KAI1718032.1"/>
    </source>
</evidence>
<dbReference type="InterPro" id="IPR009068">
    <property type="entry name" value="uS15_NS1_RNA-bd_sf"/>
</dbReference>
<accession>A0AAD4N4M8</accession>
<evidence type="ECO:0000256" key="2">
    <source>
        <dbReference type="ARBA" id="ARBA00008434"/>
    </source>
</evidence>
<evidence type="ECO:0000256" key="9">
    <source>
        <dbReference type="SAM" id="Coils"/>
    </source>
</evidence>
<dbReference type="Gene3D" id="1.10.287.10">
    <property type="entry name" value="S15/NS1, RNA-binding"/>
    <property type="match status" value="1"/>
</dbReference>
<organism evidence="11 12">
    <name type="scientific">Ditylenchus destructor</name>
    <dbReference type="NCBI Taxonomy" id="166010"/>
    <lineage>
        <taxon>Eukaryota</taxon>
        <taxon>Metazoa</taxon>
        <taxon>Ecdysozoa</taxon>
        <taxon>Nematoda</taxon>
        <taxon>Chromadorea</taxon>
        <taxon>Rhabditida</taxon>
        <taxon>Tylenchina</taxon>
        <taxon>Tylenchomorpha</taxon>
        <taxon>Sphaerularioidea</taxon>
        <taxon>Anguinidae</taxon>
        <taxon>Anguininae</taxon>
        <taxon>Ditylenchus</taxon>
    </lineage>
</organism>
<keyword evidence="4 11" id="KW-0689">Ribosomal protein</keyword>
<dbReference type="SUPFAM" id="SSF47060">
    <property type="entry name" value="S15/NS1 RNA-binding domain"/>
    <property type="match status" value="1"/>
</dbReference>
<evidence type="ECO:0000256" key="3">
    <source>
        <dbReference type="ARBA" id="ARBA00022946"/>
    </source>
</evidence>
<evidence type="ECO:0000256" key="7">
    <source>
        <dbReference type="ARBA" id="ARBA00035249"/>
    </source>
</evidence>
<feature type="coiled-coil region" evidence="9">
    <location>
        <begin position="279"/>
        <end position="328"/>
    </location>
</feature>
<name>A0AAD4N4M8_9BILA</name>
<evidence type="ECO:0000256" key="4">
    <source>
        <dbReference type="ARBA" id="ARBA00022980"/>
    </source>
</evidence>
<evidence type="ECO:0000256" key="5">
    <source>
        <dbReference type="ARBA" id="ARBA00023128"/>
    </source>
</evidence>
<keyword evidence="6" id="KW-0687">Ribonucleoprotein</keyword>
<keyword evidence="9" id="KW-0175">Coiled coil</keyword>
<dbReference type="PANTHER" id="PTHR46685">
    <property type="entry name" value="28S RIBOSOMAL PROTEIN S15, MITOCHONDRIAL"/>
    <property type="match status" value="1"/>
</dbReference>
<sequence length="391" mass="46457">MAYFRGFLAVLRAARIPAWPTQPAPNRRAPDRDRCSLHGSTAVSTRFHYKPYNPHQDIKDPKRQDPEFFERAAGTVKLDEYYFDNMKLLWNEIVGSQRALVMKAQDQLIGNYTDYGLPKIDPTKPRLEYRHVESLRNAPESVKKIFSIEYGQKKDMTTVIKKEMAEKVVRHGYDKSSPQAKIAWATCCIRYWTALTEEMLKQNPDRARPKWFRKRIFTILNYRNTHLKYLNMHDSAEFDRVVKTLKLAYHIPKPHDKDRQFSNLTRKIWTEKMLRKRVVDEKEKKLKALHEQILAHRDDRMKEINEEMQRLSDEKKEIEETLHNIDVKHGKIVEGVVGKYQQKLVEELTEISLQAALFYHPKPDMFRASTARLRENLKQQHKEKEQEQKKQ</sequence>
<keyword evidence="12" id="KW-1185">Reference proteome</keyword>
<comment type="similarity">
    <text evidence="2">Belongs to the universal ribosomal protein uS15 family.</text>
</comment>
<dbReference type="PANTHER" id="PTHR46685:SF1">
    <property type="entry name" value="SMALL RIBOSOMAL SUBUNIT PROTEIN US15M"/>
    <property type="match status" value="1"/>
</dbReference>
<dbReference type="GO" id="GO:0003723">
    <property type="term" value="F:RNA binding"/>
    <property type="evidence" value="ECO:0007669"/>
    <property type="project" value="TreeGrafter"/>
</dbReference>
<comment type="caution">
    <text evidence="11">The sequence shown here is derived from an EMBL/GenBank/DDBJ whole genome shotgun (WGS) entry which is preliminary data.</text>
</comment>
<dbReference type="GO" id="GO:0003735">
    <property type="term" value="F:structural constituent of ribosome"/>
    <property type="evidence" value="ECO:0007669"/>
    <property type="project" value="TreeGrafter"/>
</dbReference>
<dbReference type="InterPro" id="IPR052137">
    <property type="entry name" value="uS15_ribosomal"/>
</dbReference>
<feature type="compositionally biased region" description="Basic and acidic residues" evidence="10">
    <location>
        <begin position="372"/>
        <end position="391"/>
    </location>
</feature>
<protein>
    <recommendedName>
        <fullName evidence="7">Small ribosomal subunit protein uS15m</fullName>
    </recommendedName>
    <alternativeName>
        <fullName evidence="8">28S ribosomal protein S15, mitochondrial</fullName>
    </alternativeName>
</protein>
<dbReference type="GO" id="GO:0032543">
    <property type="term" value="P:mitochondrial translation"/>
    <property type="evidence" value="ECO:0007669"/>
    <property type="project" value="TreeGrafter"/>
</dbReference>
<keyword evidence="3" id="KW-0809">Transit peptide</keyword>
<evidence type="ECO:0000256" key="10">
    <source>
        <dbReference type="SAM" id="MobiDB-lite"/>
    </source>
</evidence>
<dbReference type="Proteomes" id="UP001201812">
    <property type="component" value="Unassembled WGS sequence"/>
</dbReference>
<feature type="region of interest" description="Disordered" evidence="10">
    <location>
        <begin position="370"/>
        <end position="391"/>
    </location>
</feature>
<proteinExistence type="inferred from homology"/>
<evidence type="ECO:0000256" key="1">
    <source>
        <dbReference type="ARBA" id="ARBA00004173"/>
    </source>
</evidence>
<dbReference type="GO" id="GO:0005763">
    <property type="term" value="C:mitochondrial small ribosomal subunit"/>
    <property type="evidence" value="ECO:0007669"/>
    <property type="project" value="TreeGrafter"/>
</dbReference>
<evidence type="ECO:0000256" key="8">
    <source>
        <dbReference type="ARBA" id="ARBA00035528"/>
    </source>
</evidence>
<evidence type="ECO:0000313" key="12">
    <source>
        <dbReference type="Proteomes" id="UP001201812"/>
    </source>
</evidence>
<comment type="subcellular location">
    <subcellularLocation>
        <location evidence="1">Mitochondrion</location>
    </subcellularLocation>
</comment>